<dbReference type="InterPro" id="IPR014284">
    <property type="entry name" value="RNA_pol_sigma-70_dom"/>
</dbReference>
<evidence type="ECO:0000256" key="3">
    <source>
        <dbReference type="ARBA" id="ARBA00023125"/>
    </source>
</evidence>
<organism evidence="8">
    <name type="scientific">uncultured Candidatus Melainabacteria bacterium</name>
    <dbReference type="NCBI Taxonomy" id="2682970"/>
    <lineage>
        <taxon>Bacteria</taxon>
        <taxon>Bacillati</taxon>
        <taxon>Candidatus Melainabacteria</taxon>
        <taxon>environmental samples</taxon>
    </lineage>
</organism>
<dbReference type="GO" id="GO:0016987">
    <property type="term" value="F:sigma factor activity"/>
    <property type="evidence" value="ECO:0007669"/>
    <property type="project" value="UniProtKB-KW"/>
</dbReference>
<dbReference type="InterPro" id="IPR007624">
    <property type="entry name" value="RNA_pol_sigma70_r3"/>
</dbReference>
<dbReference type="GO" id="GO:0006352">
    <property type="term" value="P:DNA-templated transcription initiation"/>
    <property type="evidence" value="ECO:0007669"/>
    <property type="project" value="InterPro"/>
</dbReference>
<dbReference type="PANTHER" id="PTHR30603">
    <property type="entry name" value="RNA POLYMERASE SIGMA FACTOR RPO"/>
    <property type="match status" value="1"/>
</dbReference>
<name>A0A650EL90_9BACT</name>
<protein>
    <recommendedName>
        <fullName evidence="5">RNA polymerase sigma factor</fullName>
    </recommendedName>
</protein>
<dbReference type="AlphaFoldDB" id="A0A650EL90"/>
<dbReference type="InterPro" id="IPR009042">
    <property type="entry name" value="RNA_pol_sigma70_r1_2"/>
</dbReference>
<comment type="function">
    <text evidence="5">Sigma factors are initiation factors that promote the attachment of RNA polymerase to specific initiation sites and are then released.</text>
</comment>
<evidence type="ECO:0000256" key="1">
    <source>
        <dbReference type="ARBA" id="ARBA00023015"/>
    </source>
</evidence>
<dbReference type="Pfam" id="PF00140">
    <property type="entry name" value="Sigma70_r1_2"/>
    <property type="match status" value="1"/>
</dbReference>
<proteinExistence type="inferred from homology"/>
<dbReference type="InterPro" id="IPR050239">
    <property type="entry name" value="Sigma-70_RNA_pol_init_factors"/>
</dbReference>
<dbReference type="EMBL" id="MN577570">
    <property type="protein sequence ID" value="QGT49704.1"/>
    <property type="molecule type" value="Genomic_DNA"/>
</dbReference>
<dbReference type="PROSITE" id="PS00716">
    <property type="entry name" value="SIGMA70_2"/>
    <property type="match status" value="1"/>
</dbReference>
<dbReference type="InterPro" id="IPR000943">
    <property type="entry name" value="RNA_pol_sigma70"/>
</dbReference>
<reference evidence="8" key="1">
    <citation type="journal article" date="2020" name="J. ISSAAS">
        <title>Lactobacilli and other gastrointestinal microbiota of Peromyscus leucopus, reservoir host for agents of Lyme disease and other zoonoses in North America.</title>
        <authorList>
            <person name="Milovic A."/>
            <person name="Bassam K."/>
            <person name="Shao H."/>
            <person name="Chatzistamou I."/>
            <person name="Tufts D.M."/>
            <person name="Diuk-Wasser M."/>
            <person name="Barbour A.G."/>
        </authorList>
    </citation>
    <scope>NUCLEOTIDE SEQUENCE</scope>
    <source>
        <strain evidence="8">LL20</strain>
    </source>
</reference>
<keyword evidence="4 5" id="KW-0804">Transcription</keyword>
<evidence type="ECO:0000259" key="7">
    <source>
        <dbReference type="PROSITE" id="PS00716"/>
    </source>
</evidence>
<dbReference type="InterPro" id="IPR007627">
    <property type="entry name" value="RNA_pol_sigma70_r2"/>
</dbReference>
<dbReference type="Pfam" id="PF04542">
    <property type="entry name" value="Sigma70_r2"/>
    <property type="match status" value="1"/>
</dbReference>
<dbReference type="Gene3D" id="1.10.601.10">
    <property type="entry name" value="RNA Polymerase Primary Sigma Factor"/>
    <property type="match status" value="2"/>
</dbReference>
<keyword evidence="1 5" id="KW-0805">Transcription regulation</keyword>
<sequence length="339" mass="38294">MKKEFEQFGILTDDISDENVDFKKLQELEPDNDDVDGEDVLKSVADPKVQESLMSVNSDDSVKIYLRQIGKIPLLSSEEELDLAKKIQEQRDEFAKDVLVNANLRLVVSIAKKYIGRGLSFLDLIQEGNVGLIKAAGRFDYKKGYKFSTYATWWIQQSITRAIADKARIIRLPIHMIDSIGKIRRATIDLTTELGHPPTKQEIAYRLGLPVSKLTAIIKSAQSTVSMDTPATSDEDSSKIADFIVDNSTITPDGKVSHDSLLEDIRRMLNQLSQKERDVLILRYGLDNNGMKKTLDEIGSQYGVSRERIRQIENRAISKLKKLCKNEKLHDGLMNYFAG</sequence>
<dbReference type="InterPro" id="IPR013325">
    <property type="entry name" value="RNA_pol_sigma_r2"/>
</dbReference>
<dbReference type="NCBIfam" id="TIGR02937">
    <property type="entry name" value="sigma70-ECF"/>
    <property type="match status" value="1"/>
</dbReference>
<dbReference type="InterPro" id="IPR007630">
    <property type="entry name" value="RNA_pol_sigma70_r4"/>
</dbReference>
<dbReference type="Pfam" id="PF04539">
    <property type="entry name" value="Sigma70_r3"/>
    <property type="match status" value="1"/>
</dbReference>
<evidence type="ECO:0000256" key="5">
    <source>
        <dbReference type="RuleBase" id="RU362124"/>
    </source>
</evidence>
<dbReference type="InterPro" id="IPR036388">
    <property type="entry name" value="WH-like_DNA-bd_sf"/>
</dbReference>
<evidence type="ECO:0000313" key="8">
    <source>
        <dbReference type="EMBL" id="QGT49704.1"/>
    </source>
</evidence>
<evidence type="ECO:0000256" key="4">
    <source>
        <dbReference type="ARBA" id="ARBA00023163"/>
    </source>
</evidence>
<dbReference type="InterPro" id="IPR013324">
    <property type="entry name" value="RNA_pol_sigma_r3/r4-like"/>
</dbReference>
<dbReference type="FunFam" id="1.10.601.10:FF:000001">
    <property type="entry name" value="RNA polymerase sigma factor SigA"/>
    <property type="match status" value="1"/>
</dbReference>
<gene>
    <name evidence="8" type="ORF">Melaina855_0910</name>
</gene>
<dbReference type="PRINTS" id="PR00046">
    <property type="entry name" value="SIGMA70FCT"/>
</dbReference>
<dbReference type="GO" id="GO:0003677">
    <property type="term" value="F:DNA binding"/>
    <property type="evidence" value="ECO:0007669"/>
    <property type="project" value="UniProtKB-KW"/>
</dbReference>
<feature type="domain" description="RNA polymerase sigma-70" evidence="7">
    <location>
        <begin position="294"/>
        <end position="320"/>
    </location>
</feature>
<dbReference type="SUPFAM" id="SSF88659">
    <property type="entry name" value="Sigma3 and sigma4 domains of RNA polymerase sigma factors"/>
    <property type="match status" value="2"/>
</dbReference>
<keyword evidence="2 5" id="KW-0731">Sigma factor</keyword>
<evidence type="ECO:0000256" key="2">
    <source>
        <dbReference type="ARBA" id="ARBA00023082"/>
    </source>
</evidence>
<comment type="similarity">
    <text evidence="5">Belongs to the sigma-70 factor family.</text>
</comment>
<keyword evidence="3 5" id="KW-0238">DNA-binding</keyword>
<dbReference type="CDD" id="cd06171">
    <property type="entry name" value="Sigma70_r4"/>
    <property type="match status" value="1"/>
</dbReference>
<dbReference type="PROSITE" id="PS00715">
    <property type="entry name" value="SIGMA70_1"/>
    <property type="match status" value="1"/>
</dbReference>
<accession>A0A650EL90</accession>
<evidence type="ECO:0000259" key="6">
    <source>
        <dbReference type="PROSITE" id="PS00715"/>
    </source>
</evidence>
<dbReference type="SUPFAM" id="SSF88946">
    <property type="entry name" value="Sigma2 domain of RNA polymerase sigma factors"/>
    <property type="match status" value="1"/>
</dbReference>
<feature type="domain" description="RNA polymerase sigma-70" evidence="6">
    <location>
        <begin position="123"/>
        <end position="136"/>
    </location>
</feature>
<dbReference type="Gene3D" id="1.10.10.10">
    <property type="entry name" value="Winged helix-like DNA-binding domain superfamily/Winged helix DNA-binding domain"/>
    <property type="match status" value="2"/>
</dbReference>
<dbReference type="PANTHER" id="PTHR30603:SF47">
    <property type="entry name" value="RNA POLYMERASE SIGMA FACTOR SIGD, CHLOROPLASTIC"/>
    <property type="match status" value="1"/>
</dbReference>
<dbReference type="Pfam" id="PF04545">
    <property type="entry name" value="Sigma70_r4"/>
    <property type="match status" value="1"/>
</dbReference>